<dbReference type="CDD" id="cd03135">
    <property type="entry name" value="GATase1_DJ-1"/>
    <property type="match status" value="1"/>
</dbReference>
<dbReference type="OrthoDB" id="543156at2759"/>
<dbReference type="InterPro" id="IPR029062">
    <property type="entry name" value="Class_I_gatase-like"/>
</dbReference>
<sequence>MVGVFLRAHSCRAIVSIALVISRPSLAFTTTATRSFTSTTSLAMSKKVLVPIGEGSEEIETTCITDTLTRFGADVTIASVMNGELVCKMSRGIKVMADATIEDAAKEEWDLVALPGGMPGATHLKVSKALTSILEKQKGAKKLYGAVCASPAVVLASQGFLDESVPSTCYPAPGFRDNLKIVSDDKVVIADNVVTSQGPGTSLLFALALGEKLYGKEKRDEIAKQMLVD</sequence>
<keyword evidence="2" id="KW-0732">Signal</keyword>
<dbReference type="EMBL" id="CAICTM010000138">
    <property type="protein sequence ID" value="CAB9502551.1"/>
    <property type="molecule type" value="Genomic_DNA"/>
</dbReference>
<feature type="signal peptide" evidence="2">
    <location>
        <begin position="1"/>
        <end position="27"/>
    </location>
</feature>
<evidence type="ECO:0000256" key="1">
    <source>
        <dbReference type="ARBA" id="ARBA00022737"/>
    </source>
</evidence>
<proteinExistence type="predicted"/>
<dbReference type="InterPro" id="IPR002818">
    <property type="entry name" value="DJ-1/PfpI"/>
</dbReference>
<dbReference type="InterPro" id="IPR050325">
    <property type="entry name" value="Prot/Nucl_acid_deglycase"/>
</dbReference>
<dbReference type="SUPFAM" id="SSF52317">
    <property type="entry name" value="Class I glutamine amidotransferase-like"/>
    <property type="match status" value="1"/>
</dbReference>
<reference evidence="4" key="1">
    <citation type="submission" date="2020-06" db="EMBL/GenBank/DDBJ databases">
        <authorList>
            <consortium name="Plant Systems Biology data submission"/>
        </authorList>
    </citation>
    <scope>NUCLEOTIDE SEQUENCE</scope>
    <source>
        <strain evidence="4">D6</strain>
    </source>
</reference>
<dbReference type="GO" id="GO:1903189">
    <property type="term" value="P:glyoxal metabolic process"/>
    <property type="evidence" value="ECO:0007669"/>
    <property type="project" value="TreeGrafter"/>
</dbReference>
<dbReference type="GO" id="GO:0005737">
    <property type="term" value="C:cytoplasm"/>
    <property type="evidence" value="ECO:0007669"/>
    <property type="project" value="TreeGrafter"/>
</dbReference>
<evidence type="ECO:0000259" key="3">
    <source>
        <dbReference type="Pfam" id="PF01965"/>
    </source>
</evidence>
<organism evidence="4 5">
    <name type="scientific">Seminavis robusta</name>
    <dbReference type="NCBI Taxonomy" id="568900"/>
    <lineage>
        <taxon>Eukaryota</taxon>
        <taxon>Sar</taxon>
        <taxon>Stramenopiles</taxon>
        <taxon>Ochrophyta</taxon>
        <taxon>Bacillariophyta</taxon>
        <taxon>Bacillariophyceae</taxon>
        <taxon>Bacillariophycidae</taxon>
        <taxon>Naviculales</taxon>
        <taxon>Naviculaceae</taxon>
        <taxon>Seminavis</taxon>
    </lineage>
</organism>
<name>A0A9N8DI53_9STRA</name>
<comment type="caution">
    <text evidence="4">The sequence shown here is derived from an EMBL/GenBank/DDBJ whole genome shotgun (WGS) entry which is preliminary data.</text>
</comment>
<dbReference type="AlphaFoldDB" id="A0A9N8DI53"/>
<gene>
    <name evidence="4" type="ORF">SEMRO_139_G065260.1</name>
</gene>
<accession>A0A9N8DI53</accession>
<dbReference type="Pfam" id="PF01965">
    <property type="entry name" value="DJ-1_PfpI"/>
    <property type="match status" value="1"/>
</dbReference>
<evidence type="ECO:0000313" key="4">
    <source>
        <dbReference type="EMBL" id="CAB9502551.1"/>
    </source>
</evidence>
<dbReference type="Gene3D" id="3.40.50.880">
    <property type="match status" value="1"/>
</dbReference>
<dbReference type="InterPro" id="IPR006287">
    <property type="entry name" value="DJ-1"/>
</dbReference>
<evidence type="ECO:0000256" key="2">
    <source>
        <dbReference type="SAM" id="SignalP"/>
    </source>
</evidence>
<keyword evidence="5" id="KW-1185">Reference proteome</keyword>
<dbReference type="FunFam" id="3.40.50.880:FF:000015">
    <property type="entry name" value="Protein DJ-1 homolog C"/>
    <property type="match status" value="1"/>
</dbReference>
<dbReference type="NCBIfam" id="TIGR01383">
    <property type="entry name" value="not_thiJ"/>
    <property type="match status" value="1"/>
</dbReference>
<evidence type="ECO:0000313" key="5">
    <source>
        <dbReference type="Proteomes" id="UP001153069"/>
    </source>
</evidence>
<feature type="domain" description="DJ-1/PfpI" evidence="3">
    <location>
        <begin position="46"/>
        <end position="210"/>
    </location>
</feature>
<protein>
    <submittedName>
        <fullName evidence="4">Protein/nucleic acid deglycase DJ-1</fullName>
    </submittedName>
</protein>
<dbReference type="PANTHER" id="PTHR48094:SF12">
    <property type="entry name" value="PARKINSON DISEASE PROTEIN 7 HOMOLOG"/>
    <property type="match status" value="1"/>
</dbReference>
<dbReference type="PANTHER" id="PTHR48094">
    <property type="entry name" value="PROTEIN/NUCLEIC ACID DEGLYCASE DJ-1-RELATED"/>
    <property type="match status" value="1"/>
</dbReference>
<keyword evidence="1" id="KW-0677">Repeat</keyword>
<dbReference type="Proteomes" id="UP001153069">
    <property type="component" value="Unassembled WGS sequence"/>
</dbReference>
<feature type="chain" id="PRO_5040379084" evidence="2">
    <location>
        <begin position="28"/>
        <end position="229"/>
    </location>
</feature>